<keyword evidence="1" id="KW-0732">Signal</keyword>
<evidence type="ECO:0000313" key="3">
    <source>
        <dbReference type="Proteomes" id="UP000829476"/>
    </source>
</evidence>
<protein>
    <submittedName>
        <fullName evidence="2">Nicotinic acid mononucleotide adenyltransferase</fullName>
    </submittedName>
</protein>
<evidence type="ECO:0000256" key="1">
    <source>
        <dbReference type="SAM" id="SignalP"/>
    </source>
</evidence>
<organism evidence="2 3">
    <name type="scientific">Zhouia spongiae</name>
    <dbReference type="NCBI Taxonomy" id="2202721"/>
    <lineage>
        <taxon>Bacteria</taxon>
        <taxon>Pseudomonadati</taxon>
        <taxon>Bacteroidota</taxon>
        <taxon>Flavobacteriia</taxon>
        <taxon>Flavobacteriales</taxon>
        <taxon>Flavobacteriaceae</taxon>
        <taxon>Zhouia</taxon>
    </lineage>
</organism>
<evidence type="ECO:0000313" key="2">
    <source>
        <dbReference type="EMBL" id="UNZ00053.1"/>
    </source>
</evidence>
<keyword evidence="3" id="KW-1185">Reference proteome</keyword>
<name>A0ABY3YR51_9FLAO</name>
<reference evidence="2 3" key="1">
    <citation type="journal article" date="2018" name="Int. J. Syst. Evol. Microbiol.">
        <title>Zhouia spongiae sp. nov., isolated from a marine sponge.</title>
        <authorList>
            <person name="Zhuang L."/>
            <person name="Lin B."/>
            <person name="Qin F."/>
            <person name="Luo L."/>
        </authorList>
    </citation>
    <scope>NUCLEOTIDE SEQUENCE [LARGE SCALE GENOMIC DNA]</scope>
    <source>
        <strain evidence="2 3">HN-Y44</strain>
    </source>
</reference>
<accession>A0ABY3YR51</accession>
<gene>
    <name evidence="2" type="ORF">MQE36_06820</name>
</gene>
<dbReference type="Proteomes" id="UP000829476">
    <property type="component" value="Chromosome"/>
</dbReference>
<dbReference type="PROSITE" id="PS51257">
    <property type="entry name" value="PROKAR_LIPOPROTEIN"/>
    <property type="match status" value="1"/>
</dbReference>
<proteinExistence type="predicted"/>
<feature type="chain" id="PRO_5046486056" evidence="1">
    <location>
        <begin position="25"/>
        <end position="318"/>
    </location>
</feature>
<dbReference type="RefSeq" id="WP_242938420.1">
    <property type="nucleotide sequence ID" value="NZ_CP094326.1"/>
</dbReference>
<sequence length="318" mass="36890">MKTIKIIFASALTAILLTSCTADIYTDDGIIEEGLSLNELLNSYDLWYVDINETQGNGEVPFLQIAFTLSFNRGDVLANNNLAGFGSKGNGYGIRVGFYDSYNRILEIDHDLDGIWEMEVIQHGSNEIELYHRPSNTSYFLYGYMKYNFDYDAVFYDNIQYFLQEYDAWEKVYTSSYGAINEFDEENFLRFTANASVQEFQSSIDKQGTGIHNIYWDYRGEYDIYNVTGDRYLKTLTLDYDFLNNDYFELTVIDDRTIALFHPSSETVYQFEGRGFIQYMKGDNLKTGITGRKRFKTNNPDMVIERMSTARKVKIDVN</sequence>
<dbReference type="EMBL" id="CP094326">
    <property type="protein sequence ID" value="UNZ00053.1"/>
    <property type="molecule type" value="Genomic_DNA"/>
</dbReference>
<feature type="signal peptide" evidence="1">
    <location>
        <begin position="1"/>
        <end position="24"/>
    </location>
</feature>